<evidence type="ECO:0000256" key="3">
    <source>
        <dbReference type="ARBA" id="ARBA00022692"/>
    </source>
</evidence>
<dbReference type="Pfam" id="PF10160">
    <property type="entry name" value="Tmemb_40"/>
    <property type="match status" value="1"/>
</dbReference>
<feature type="transmembrane region" description="Helical" evidence="6">
    <location>
        <begin position="217"/>
        <end position="240"/>
    </location>
</feature>
<evidence type="ECO:0000256" key="1">
    <source>
        <dbReference type="ARBA" id="ARBA00004141"/>
    </source>
</evidence>
<dbReference type="AlphaFoldDB" id="A0A6J1KKE1"/>
<organism evidence="7 8">
    <name type="scientific">Cucurbita maxima</name>
    <name type="common">Pumpkin</name>
    <name type="synonym">Winter squash</name>
    <dbReference type="NCBI Taxonomy" id="3661"/>
    <lineage>
        <taxon>Eukaryota</taxon>
        <taxon>Viridiplantae</taxon>
        <taxon>Streptophyta</taxon>
        <taxon>Embryophyta</taxon>
        <taxon>Tracheophyta</taxon>
        <taxon>Spermatophyta</taxon>
        <taxon>Magnoliopsida</taxon>
        <taxon>eudicotyledons</taxon>
        <taxon>Gunneridae</taxon>
        <taxon>Pentapetalae</taxon>
        <taxon>rosids</taxon>
        <taxon>fabids</taxon>
        <taxon>Cucurbitales</taxon>
        <taxon>Cucurbitaceae</taxon>
        <taxon>Cucurbiteae</taxon>
        <taxon>Cucurbita</taxon>
    </lineage>
</organism>
<sequence>MGTILQPVYSVSDPLSPIGTPDKRGFTAFTSASDCHGMWYSALLVAPSVLFVIYLATSAIKNMKRFFVGRSFIMISYYALLWIATLLNLAWCSLQAWECSPEKEFLWNILSLFTSSGMLFLEISLVAFLLKGNYSGGMEAMFHNLIISGTLVGVDVLLKVVYVFGFGIPLFIRVGSSHWAKWGVWTIHKLLPTAAYGFILFVHFSKWRDKLPPRPSFYNYIAVMFFVSALAFFASALAAFGVEFGIWLYNFTLLSYHSMYLPFLYATFLADFFQEEDFLLENAYYSEMRDAGFFDSEWD</sequence>
<evidence type="ECO:0000256" key="5">
    <source>
        <dbReference type="ARBA" id="ARBA00023136"/>
    </source>
</evidence>
<dbReference type="RefSeq" id="XP_023001160.1">
    <property type="nucleotide sequence ID" value="XM_023145392.1"/>
</dbReference>
<gene>
    <name evidence="8" type="primary">LOC111495382</name>
</gene>
<evidence type="ECO:0000256" key="4">
    <source>
        <dbReference type="ARBA" id="ARBA00022989"/>
    </source>
</evidence>
<accession>A0A6J1KKE1</accession>
<dbReference type="GO" id="GO:0005886">
    <property type="term" value="C:plasma membrane"/>
    <property type="evidence" value="ECO:0007669"/>
    <property type="project" value="TreeGrafter"/>
</dbReference>
<keyword evidence="5 6" id="KW-0472">Membrane</keyword>
<dbReference type="GeneID" id="111495382"/>
<dbReference type="GO" id="GO:0004930">
    <property type="term" value="F:G protein-coupled receptor activity"/>
    <property type="evidence" value="ECO:0007669"/>
    <property type="project" value="TreeGrafter"/>
</dbReference>
<dbReference type="Proteomes" id="UP000504608">
    <property type="component" value="Unplaced"/>
</dbReference>
<comment type="subcellular location">
    <subcellularLocation>
        <location evidence="1">Membrane</location>
        <topology evidence="1">Multi-pass membrane protein</topology>
    </subcellularLocation>
</comment>
<protein>
    <submittedName>
        <fullName evidence="8">Uncharacterized protein LOC111495382 isoform X2</fullName>
    </submittedName>
</protein>
<feature type="transmembrane region" description="Helical" evidence="6">
    <location>
        <begin position="109"/>
        <end position="130"/>
    </location>
</feature>
<reference evidence="8" key="1">
    <citation type="submission" date="2025-08" db="UniProtKB">
        <authorList>
            <consortium name="RefSeq"/>
        </authorList>
    </citation>
    <scope>IDENTIFICATION</scope>
    <source>
        <tissue evidence="8">Young leaves</tissue>
    </source>
</reference>
<feature type="transmembrane region" description="Helical" evidence="6">
    <location>
        <begin position="184"/>
        <end position="205"/>
    </location>
</feature>
<feature type="transmembrane region" description="Helical" evidence="6">
    <location>
        <begin position="38"/>
        <end position="56"/>
    </location>
</feature>
<dbReference type="PANTHER" id="PTHR15876">
    <property type="entry name" value="TRANSMEMBRANE PROTEIN ADIPOCYTE-ASSOCIATED 1"/>
    <property type="match status" value="1"/>
</dbReference>
<evidence type="ECO:0000256" key="2">
    <source>
        <dbReference type="ARBA" id="ARBA00010125"/>
    </source>
</evidence>
<name>A0A6J1KKE1_CUCMA</name>
<keyword evidence="3 6" id="KW-0812">Transmembrane</keyword>
<keyword evidence="4 6" id="KW-1133">Transmembrane helix</keyword>
<evidence type="ECO:0000313" key="8">
    <source>
        <dbReference type="RefSeq" id="XP_023001160.1"/>
    </source>
</evidence>
<comment type="similarity">
    <text evidence="2">Belongs to the UPF0359 family.</text>
</comment>
<evidence type="ECO:0000313" key="7">
    <source>
        <dbReference type="Proteomes" id="UP000504608"/>
    </source>
</evidence>
<dbReference type="InterPro" id="IPR018781">
    <property type="entry name" value="TPRA1/CAND2/CAND8"/>
</dbReference>
<evidence type="ECO:0000256" key="6">
    <source>
        <dbReference type="SAM" id="Phobius"/>
    </source>
</evidence>
<feature type="transmembrane region" description="Helical" evidence="6">
    <location>
        <begin position="246"/>
        <end position="270"/>
    </location>
</feature>
<feature type="transmembrane region" description="Helical" evidence="6">
    <location>
        <begin position="77"/>
        <end position="97"/>
    </location>
</feature>
<dbReference type="PANTHER" id="PTHR15876:SF10">
    <property type="entry name" value="TRANSMEMBRANE PROTEIN ADIPOCYTE-ASSOCIATED 1"/>
    <property type="match status" value="1"/>
</dbReference>
<proteinExistence type="inferred from homology"/>
<keyword evidence="7" id="KW-1185">Reference proteome</keyword>
<feature type="transmembrane region" description="Helical" evidence="6">
    <location>
        <begin position="142"/>
        <end position="172"/>
    </location>
</feature>